<keyword evidence="1" id="KW-0723">Serine/threonine-protein kinase</keyword>
<evidence type="ECO:0000256" key="4">
    <source>
        <dbReference type="ARBA" id="ARBA00022777"/>
    </source>
</evidence>
<evidence type="ECO:0000256" key="2">
    <source>
        <dbReference type="ARBA" id="ARBA00022679"/>
    </source>
</evidence>
<sequence>MASDDVSEAGRNVRRCSAVNKAAREFLAQQIADGPGPRDTCSLITFNDEATVCFQGRRVGSDTLDAIKQAEQAGGETIYVNALNMATRLIASTPADVHCVVFLSDGEDNHPSTALLQTAISGLVTACKPGQLQLHSIGFGPQGSTFEWLEKMADMSKGKFHNGDLLAWDTASQGFKLAQQAVTLLVSTPHFATGSTRLAYRATASSPAAATSLPSGPLVVKAAQDTSDQELELQAPYFACLHTAQSAAQAFPRLPAATTPKFVDCQLLRCSTEGSQRFLAVEQLLEGAYIKYNGNKGYVAPLPDDAHGRERHELAQAYSHWSWVHSGGRELVCDIQGVNSVAVKYGHKDMGAEGIAAFFESHRCNGYCHALTISNKRPAA</sequence>
<dbReference type="InterPro" id="IPR002035">
    <property type="entry name" value="VWF_A"/>
</dbReference>
<evidence type="ECO:0000256" key="3">
    <source>
        <dbReference type="ARBA" id="ARBA00022741"/>
    </source>
</evidence>
<evidence type="ECO:0000256" key="1">
    <source>
        <dbReference type="ARBA" id="ARBA00022527"/>
    </source>
</evidence>
<dbReference type="Proteomes" id="UP000485058">
    <property type="component" value="Unassembled WGS sequence"/>
</dbReference>
<evidence type="ECO:0000313" key="8">
    <source>
        <dbReference type="Proteomes" id="UP000485058"/>
    </source>
</evidence>
<evidence type="ECO:0000259" key="6">
    <source>
        <dbReference type="PROSITE" id="PS51158"/>
    </source>
</evidence>
<evidence type="ECO:0000313" key="7">
    <source>
        <dbReference type="EMBL" id="GFH27530.1"/>
    </source>
</evidence>
<dbReference type="Gene3D" id="3.20.200.10">
    <property type="entry name" value="MHCK/EF2 kinase"/>
    <property type="match status" value="1"/>
</dbReference>
<dbReference type="PANTHER" id="PTHR45992:SF11">
    <property type="entry name" value="ALPHA-TYPE PROTEIN KINASE DOMAIN-CONTAINING PROTEIN"/>
    <property type="match status" value="1"/>
</dbReference>
<dbReference type="SUPFAM" id="SSF56112">
    <property type="entry name" value="Protein kinase-like (PK-like)"/>
    <property type="match status" value="1"/>
</dbReference>
<comment type="caution">
    <text evidence="7">The sequence shown here is derived from an EMBL/GenBank/DDBJ whole genome shotgun (WGS) entry which is preliminary data.</text>
</comment>
<name>A0A6A0A0R5_HAELA</name>
<dbReference type="InterPro" id="IPR036465">
    <property type="entry name" value="vWFA_dom_sf"/>
</dbReference>
<gene>
    <name evidence="7" type="ORF">HaLaN_25866</name>
</gene>
<dbReference type="PROSITE" id="PS51158">
    <property type="entry name" value="ALPHA_KINASE"/>
    <property type="match status" value="1"/>
</dbReference>
<reference evidence="7 8" key="1">
    <citation type="submission" date="2020-02" db="EMBL/GenBank/DDBJ databases">
        <title>Draft genome sequence of Haematococcus lacustris strain NIES-144.</title>
        <authorList>
            <person name="Morimoto D."/>
            <person name="Nakagawa S."/>
            <person name="Yoshida T."/>
            <person name="Sawayama S."/>
        </authorList>
    </citation>
    <scope>NUCLEOTIDE SEQUENCE [LARGE SCALE GENOMIC DNA]</scope>
    <source>
        <strain evidence="7 8">NIES-144</strain>
    </source>
</reference>
<dbReference type="Pfam" id="PF13519">
    <property type="entry name" value="VWA_2"/>
    <property type="match status" value="1"/>
</dbReference>
<keyword evidence="3" id="KW-0547">Nucleotide-binding</keyword>
<dbReference type="Pfam" id="PF02816">
    <property type="entry name" value="Alpha_kinase"/>
    <property type="match status" value="1"/>
</dbReference>
<proteinExistence type="predicted"/>
<keyword evidence="4 7" id="KW-0418">Kinase</keyword>
<dbReference type="Gene3D" id="3.40.50.410">
    <property type="entry name" value="von Willebrand factor, type A domain"/>
    <property type="match status" value="1"/>
</dbReference>
<dbReference type="InterPro" id="IPR004166">
    <property type="entry name" value="a-kinase_dom"/>
</dbReference>
<dbReference type="InterPro" id="IPR051852">
    <property type="entry name" value="Alpha-type_PK"/>
</dbReference>
<dbReference type="SMART" id="SM00811">
    <property type="entry name" value="Alpha_kinase"/>
    <property type="match status" value="1"/>
</dbReference>
<dbReference type="GO" id="GO:0004674">
    <property type="term" value="F:protein serine/threonine kinase activity"/>
    <property type="evidence" value="ECO:0007669"/>
    <property type="project" value="UniProtKB-KW"/>
</dbReference>
<keyword evidence="8" id="KW-1185">Reference proteome</keyword>
<keyword evidence="2" id="KW-0808">Transferase</keyword>
<dbReference type="SUPFAM" id="SSF53300">
    <property type="entry name" value="vWA-like"/>
    <property type="match status" value="1"/>
</dbReference>
<keyword evidence="5" id="KW-0067">ATP-binding</keyword>
<protein>
    <submittedName>
        <fullName evidence="7">Alpha-type protein kinase</fullName>
    </submittedName>
</protein>
<dbReference type="GO" id="GO:0005524">
    <property type="term" value="F:ATP binding"/>
    <property type="evidence" value="ECO:0007669"/>
    <property type="project" value="UniProtKB-KW"/>
</dbReference>
<evidence type="ECO:0000256" key="5">
    <source>
        <dbReference type="ARBA" id="ARBA00022840"/>
    </source>
</evidence>
<dbReference type="AlphaFoldDB" id="A0A6A0A0R5"/>
<dbReference type="EMBL" id="BLLF01003512">
    <property type="protein sequence ID" value="GFH27530.1"/>
    <property type="molecule type" value="Genomic_DNA"/>
</dbReference>
<organism evidence="7 8">
    <name type="scientific">Haematococcus lacustris</name>
    <name type="common">Green alga</name>
    <name type="synonym">Haematococcus pluvialis</name>
    <dbReference type="NCBI Taxonomy" id="44745"/>
    <lineage>
        <taxon>Eukaryota</taxon>
        <taxon>Viridiplantae</taxon>
        <taxon>Chlorophyta</taxon>
        <taxon>core chlorophytes</taxon>
        <taxon>Chlorophyceae</taxon>
        <taxon>CS clade</taxon>
        <taxon>Chlamydomonadales</taxon>
        <taxon>Haematococcaceae</taxon>
        <taxon>Haematococcus</taxon>
    </lineage>
</organism>
<dbReference type="CDD" id="cd04515">
    <property type="entry name" value="Alpha_kinase"/>
    <property type="match status" value="1"/>
</dbReference>
<accession>A0A6A0A0R5</accession>
<dbReference type="PANTHER" id="PTHR45992">
    <property type="entry name" value="EUKARYOTIC ELONGATION FACTOR 2 KINASE-RELATED"/>
    <property type="match status" value="1"/>
</dbReference>
<dbReference type="InterPro" id="IPR011009">
    <property type="entry name" value="Kinase-like_dom_sf"/>
</dbReference>
<feature type="domain" description="Alpha-type protein kinase" evidence="6">
    <location>
        <begin position="160"/>
        <end position="376"/>
    </location>
</feature>